<dbReference type="PROSITE" id="PS00910">
    <property type="entry name" value="UPF0029"/>
    <property type="match status" value="1"/>
</dbReference>
<gene>
    <name evidence="3" type="ORF">FAUST_4357</name>
</gene>
<dbReference type="GO" id="GO:0005737">
    <property type="term" value="C:cytoplasm"/>
    <property type="evidence" value="ECO:0007669"/>
    <property type="project" value="TreeGrafter"/>
</dbReference>
<evidence type="ECO:0000313" key="4">
    <source>
        <dbReference type="Proteomes" id="UP000537989"/>
    </source>
</evidence>
<dbReference type="InterPro" id="IPR020568">
    <property type="entry name" value="Ribosomal_Su5_D2-typ_SF"/>
</dbReference>
<reference evidence="3 4" key="1">
    <citation type="submission" date="2020-02" db="EMBL/GenBank/DDBJ databases">
        <title>Identification and distribution of gene clusters putatively required for synthesis of sphingolipid metabolism inhibitors in phylogenetically diverse species of the filamentous fungus Fusarium.</title>
        <authorList>
            <person name="Kim H.-S."/>
            <person name="Busman M."/>
            <person name="Brown D.W."/>
            <person name="Divon H."/>
            <person name="Uhlig S."/>
            <person name="Proctor R.H."/>
        </authorList>
    </citation>
    <scope>NUCLEOTIDE SEQUENCE [LARGE SCALE GENOMIC DNA]</scope>
    <source>
        <strain evidence="3 4">NRRL 2903</strain>
    </source>
</reference>
<dbReference type="GO" id="GO:0006446">
    <property type="term" value="P:regulation of translational initiation"/>
    <property type="evidence" value="ECO:0007669"/>
    <property type="project" value="TreeGrafter"/>
</dbReference>
<comment type="caution">
    <text evidence="3">The sequence shown here is derived from an EMBL/GenBank/DDBJ whole genome shotgun (WGS) entry which is preliminary data.</text>
</comment>
<dbReference type="InterPro" id="IPR020569">
    <property type="entry name" value="UPF0029_Impact_CS"/>
</dbReference>
<keyword evidence="4" id="KW-1185">Reference proteome</keyword>
<organism evidence="3 4">
    <name type="scientific">Fusarium austroamericanum</name>
    <dbReference type="NCBI Taxonomy" id="282268"/>
    <lineage>
        <taxon>Eukaryota</taxon>
        <taxon>Fungi</taxon>
        <taxon>Dikarya</taxon>
        <taxon>Ascomycota</taxon>
        <taxon>Pezizomycotina</taxon>
        <taxon>Sordariomycetes</taxon>
        <taxon>Hypocreomycetidae</taxon>
        <taxon>Hypocreales</taxon>
        <taxon>Nectriaceae</taxon>
        <taxon>Fusarium</taxon>
    </lineage>
</organism>
<dbReference type="Gene3D" id="3.30.230.30">
    <property type="entry name" value="Impact, N-terminal domain"/>
    <property type="match status" value="1"/>
</dbReference>
<sequence length="177" mass="19497">MAAKRAAQSILPKSQPPSWTPSKRISEFIAHVSPVTCPSQASSYVDSLLESDKRIRNATHNITAWRIRGDGPGHQQFNDDGETGAGSRLLQLMQSMDLWDSMVVVTRWYGGTHLGSKRFRFITAAASDAFARAEKAVDPLLARLNSYDEFDWAHAVGQSGTRGQVGFTKDFPELSIS</sequence>
<protein>
    <recommendedName>
        <fullName evidence="2">Impact N-terminal domain-containing protein</fullName>
    </recommendedName>
</protein>
<dbReference type="GO" id="GO:0140469">
    <property type="term" value="P:GCN2-mediated signaling"/>
    <property type="evidence" value="ECO:0007669"/>
    <property type="project" value="TreeGrafter"/>
</dbReference>
<evidence type="ECO:0000256" key="1">
    <source>
        <dbReference type="ARBA" id="ARBA00007665"/>
    </source>
</evidence>
<dbReference type="PANTHER" id="PTHR16301">
    <property type="entry name" value="IMPACT-RELATED"/>
    <property type="match status" value="1"/>
</dbReference>
<dbReference type="InterPro" id="IPR023582">
    <property type="entry name" value="Impact"/>
</dbReference>
<dbReference type="InterPro" id="IPR036956">
    <property type="entry name" value="Impact_N_sf"/>
</dbReference>
<dbReference type="Proteomes" id="UP000537989">
    <property type="component" value="Unassembled WGS sequence"/>
</dbReference>
<dbReference type="InterPro" id="IPR001498">
    <property type="entry name" value="Impact_N"/>
</dbReference>
<evidence type="ECO:0000313" key="3">
    <source>
        <dbReference type="EMBL" id="KAF5240463.1"/>
    </source>
</evidence>
<dbReference type="Pfam" id="PF01205">
    <property type="entry name" value="Impact_N"/>
    <property type="match status" value="1"/>
</dbReference>
<comment type="similarity">
    <text evidence="1">Belongs to the IMPACT family.</text>
</comment>
<dbReference type="EMBL" id="JAAMOD010000113">
    <property type="protein sequence ID" value="KAF5240463.1"/>
    <property type="molecule type" value="Genomic_DNA"/>
</dbReference>
<dbReference type="SUPFAM" id="SSF54211">
    <property type="entry name" value="Ribosomal protein S5 domain 2-like"/>
    <property type="match status" value="1"/>
</dbReference>
<name>A0AAN6HH02_FUSAU</name>
<feature type="domain" description="Impact N-terminal" evidence="2">
    <location>
        <begin position="25"/>
        <end position="129"/>
    </location>
</feature>
<accession>A0AAN6HH02</accession>
<evidence type="ECO:0000259" key="2">
    <source>
        <dbReference type="Pfam" id="PF01205"/>
    </source>
</evidence>
<proteinExistence type="inferred from homology"/>
<dbReference type="PANTHER" id="PTHR16301:SF25">
    <property type="entry name" value="PROTEIN IMPACT"/>
    <property type="match status" value="1"/>
</dbReference>
<dbReference type="AlphaFoldDB" id="A0AAN6HH02"/>